<accession>A0A1I1IBP6</accession>
<dbReference type="AlphaFoldDB" id="A0A1I1IBP6"/>
<organism evidence="2 3">
    <name type="scientific">Klenkia taihuensis</name>
    <dbReference type="NCBI Taxonomy" id="1225127"/>
    <lineage>
        <taxon>Bacteria</taxon>
        <taxon>Bacillati</taxon>
        <taxon>Actinomycetota</taxon>
        <taxon>Actinomycetes</taxon>
        <taxon>Geodermatophilales</taxon>
        <taxon>Geodermatophilaceae</taxon>
        <taxon>Klenkia</taxon>
    </lineage>
</organism>
<evidence type="ECO:0000313" key="2">
    <source>
        <dbReference type="EMBL" id="SFC33441.1"/>
    </source>
</evidence>
<dbReference type="InterPro" id="IPR000182">
    <property type="entry name" value="GNAT_dom"/>
</dbReference>
<evidence type="ECO:0000313" key="3">
    <source>
        <dbReference type="Proteomes" id="UP000199022"/>
    </source>
</evidence>
<keyword evidence="2" id="KW-0808">Transferase</keyword>
<dbReference type="InterPro" id="IPR016181">
    <property type="entry name" value="Acyl_CoA_acyltransferase"/>
</dbReference>
<sequence>MELRTLPTADLTPAERQELRALLDGAFADDDEHFSDEDWGHALGGLHVLARRDGELVGHAAVVGRQLIAGERTLRTGYVEAVAVAAHARRQGIAGALMAEVERLVRGGFELGALAASEDGAALYDARGWTRWTGPLRCLTPDGVVDGDDSWVYVLPVEPVDPTEVLVCDWRRGSLW</sequence>
<keyword evidence="3" id="KW-1185">Reference proteome</keyword>
<dbReference type="STRING" id="1225127.SAMN05661030_0702"/>
<dbReference type="EMBL" id="FOMD01000001">
    <property type="protein sequence ID" value="SFC33441.1"/>
    <property type="molecule type" value="Genomic_DNA"/>
</dbReference>
<evidence type="ECO:0000259" key="1">
    <source>
        <dbReference type="PROSITE" id="PS51186"/>
    </source>
</evidence>
<name>A0A1I1IBP6_9ACTN</name>
<dbReference type="PROSITE" id="PS51186">
    <property type="entry name" value="GNAT"/>
    <property type="match status" value="1"/>
</dbReference>
<dbReference type="RefSeq" id="WP_207506136.1">
    <property type="nucleotide sequence ID" value="NZ_BNAC01000002.1"/>
</dbReference>
<dbReference type="SUPFAM" id="SSF55729">
    <property type="entry name" value="Acyl-CoA N-acyltransferases (Nat)"/>
    <property type="match status" value="1"/>
</dbReference>
<dbReference type="Gene3D" id="3.40.630.30">
    <property type="match status" value="1"/>
</dbReference>
<feature type="domain" description="N-acetyltransferase" evidence="1">
    <location>
        <begin position="6"/>
        <end position="158"/>
    </location>
</feature>
<reference evidence="3" key="1">
    <citation type="submission" date="2016-10" db="EMBL/GenBank/DDBJ databases">
        <authorList>
            <person name="Varghese N."/>
            <person name="Submissions S."/>
        </authorList>
    </citation>
    <scope>NUCLEOTIDE SEQUENCE [LARGE SCALE GENOMIC DNA]</scope>
    <source>
        <strain evidence="3">DSM 45962</strain>
    </source>
</reference>
<dbReference type="Proteomes" id="UP000199022">
    <property type="component" value="Unassembled WGS sequence"/>
</dbReference>
<dbReference type="GO" id="GO:0016747">
    <property type="term" value="F:acyltransferase activity, transferring groups other than amino-acyl groups"/>
    <property type="evidence" value="ECO:0007669"/>
    <property type="project" value="InterPro"/>
</dbReference>
<gene>
    <name evidence="2" type="ORF">SAMN05661030_0702</name>
</gene>
<proteinExistence type="predicted"/>
<protein>
    <submittedName>
        <fullName evidence="2">Aminoglycoside 2'-N-acetyltransferase I</fullName>
    </submittedName>
</protein>
<dbReference type="Pfam" id="PF13527">
    <property type="entry name" value="Acetyltransf_9"/>
    <property type="match status" value="1"/>
</dbReference>